<comment type="subunit">
    <text evidence="6">The complex is composed of six subunits: RnfA, RnfB, RnfC, RnfD, RnfE and RnfG.</text>
</comment>
<keyword evidence="6" id="KW-1278">Translocase</keyword>
<dbReference type="PIRSF" id="PIRSF006091">
    <property type="entry name" value="E_trnsport_RnfG"/>
    <property type="match status" value="1"/>
</dbReference>
<reference evidence="10" key="1">
    <citation type="submission" date="2016-12" db="EMBL/GenBank/DDBJ databases">
        <title>Complete Genome Sequence of Beggiatoa leptomitiformis D-401.</title>
        <authorList>
            <person name="Fomenkov A."/>
            <person name="Vincze T."/>
            <person name="Grabovich M."/>
            <person name="Anton B.P."/>
            <person name="Dubinina G."/>
            <person name="Orlova M."/>
            <person name="Belousova E."/>
            <person name="Roberts R.J."/>
        </authorList>
    </citation>
    <scope>NUCLEOTIDE SEQUENCE [LARGE SCALE GENOMIC DNA]</scope>
    <source>
        <strain evidence="10">D-401</strain>
    </source>
</reference>
<dbReference type="GO" id="GO:0022900">
    <property type="term" value="P:electron transport chain"/>
    <property type="evidence" value="ECO:0007669"/>
    <property type="project" value="UniProtKB-UniRule"/>
</dbReference>
<dbReference type="RefSeq" id="WP_062147602.1">
    <property type="nucleotide sequence ID" value="NZ_CP012373.2"/>
</dbReference>
<dbReference type="STRING" id="288004.AL038_00810"/>
<proteinExistence type="inferred from homology"/>
<keyword evidence="6 7" id="KW-0812">Transmembrane</keyword>
<evidence type="ECO:0000256" key="2">
    <source>
        <dbReference type="ARBA" id="ARBA00022553"/>
    </source>
</evidence>
<sequence>MFSFLDKFSSPVKAMLILTFFGIIGSALVAVSYTVTKAQIAANERAVLTHHLAVLVPDNLHDNDLLSDSLQVTDAQALGIAEPVTVYRARYQGLPVAIILNVVAPDGYSGKIYLLVAIAYDGTLLGVRVVSHQETPGLGDGIEERHSNWILSFAGKSLINPLENDWKVKRDGGVFDQFSGATITPRAVVKAVHHALQYYWEQRERLFL</sequence>
<comment type="function">
    <text evidence="6">Part of a membrane-bound complex that couples electron transfer with translocation of ions across the membrane.</text>
</comment>
<evidence type="ECO:0000256" key="1">
    <source>
        <dbReference type="ARBA" id="ARBA00022448"/>
    </source>
</evidence>
<evidence type="ECO:0000256" key="5">
    <source>
        <dbReference type="ARBA" id="ARBA00022982"/>
    </source>
</evidence>
<comment type="subcellular location">
    <subcellularLocation>
        <location evidence="6">Cell inner membrane</location>
        <topology evidence="6">Single-pass membrane protein</topology>
    </subcellularLocation>
</comment>
<evidence type="ECO:0000313" key="10">
    <source>
        <dbReference type="Proteomes" id="UP000234271"/>
    </source>
</evidence>
<dbReference type="HAMAP" id="MF_00479">
    <property type="entry name" value="RsxG_RnfG"/>
    <property type="match status" value="1"/>
</dbReference>
<organism evidence="9 10">
    <name type="scientific">Beggiatoa leptomitoformis</name>
    <dbReference type="NCBI Taxonomy" id="288004"/>
    <lineage>
        <taxon>Bacteria</taxon>
        <taxon>Pseudomonadati</taxon>
        <taxon>Pseudomonadota</taxon>
        <taxon>Gammaproteobacteria</taxon>
        <taxon>Thiotrichales</taxon>
        <taxon>Thiotrichaceae</taxon>
        <taxon>Beggiatoa</taxon>
    </lineage>
</organism>
<comment type="cofactor">
    <cofactor evidence="6">
        <name>FMN</name>
        <dbReference type="ChEBI" id="CHEBI:58210"/>
    </cofactor>
</comment>
<keyword evidence="3 6" id="KW-0285">Flavoprotein</keyword>
<evidence type="ECO:0000313" key="9">
    <source>
        <dbReference type="EMBL" id="AUI68160.1"/>
    </source>
</evidence>
<name>A0A2N9YCG9_9GAMM</name>
<keyword evidence="6 7" id="KW-1133">Transmembrane helix</keyword>
<keyword evidence="6" id="KW-0997">Cell inner membrane</keyword>
<dbReference type="GO" id="GO:0009055">
    <property type="term" value="F:electron transfer activity"/>
    <property type="evidence" value="ECO:0007669"/>
    <property type="project" value="InterPro"/>
</dbReference>
<dbReference type="KEGG" id="blep:AL038_00810"/>
<feature type="modified residue" description="FMN phosphoryl threonine" evidence="6">
    <location>
        <position position="182"/>
    </location>
</feature>
<keyword evidence="1 6" id="KW-0813">Transport</keyword>
<keyword evidence="6 7" id="KW-0472">Membrane</keyword>
<dbReference type="EC" id="7.-.-.-" evidence="6"/>
<keyword evidence="5 6" id="KW-0249">Electron transport</keyword>
<dbReference type="Pfam" id="PF04205">
    <property type="entry name" value="FMN_bind"/>
    <property type="match status" value="1"/>
</dbReference>
<feature type="transmembrane region" description="Helical" evidence="7">
    <location>
        <begin position="12"/>
        <end position="35"/>
    </location>
</feature>
<dbReference type="OrthoDB" id="9784165at2"/>
<keyword evidence="2 6" id="KW-0597">Phosphoprotein</keyword>
<accession>A0A2N9YCG9</accession>
<dbReference type="GO" id="GO:0010181">
    <property type="term" value="F:FMN binding"/>
    <property type="evidence" value="ECO:0007669"/>
    <property type="project" value="InterPro"/>
</dbReference>
<dbReference type="SMART" id="SM00900">
    <property type="entry name" value="FMN_bind"/>
    <property type="match status" value="1"/>
</dbReference>
<evidence type="ECO:0000256" key="4">
    <source>
        <dbReference type="ARBA" id="ARBA00022643"/>
    </source>
</evidence>
<keyword evidence="10" id="KW-1185">Reference proteome</keyword>
<dbReference type="PANTHER" id="PTHR36118">
    <property type="entry name" value="ION-TRANSLOCATING OXIDOREDUCTASE COMPLEX SUBUNIT G"/>
    <property type="match status" value="1"/>
</dbReference>
<dbReference type="PANTHER" id="PTHR36118:SF1">
    <property type="entry name" value="ION-TRANSLOCATING OXIDOREDUCTASE COMPLEX SUBUNIT G"/>
    <property type="match status" value="1"/>
</dbReference>
<dbReference type="AlphaFoldDB" id="A0A2N9YCG9"/>
<keyword evidence="6" id="KW-1003">Cell membrane</keyword>
<evidence type="ECO:0000256" key="6">
    <source>
        <dbReference type="HAMAP-Rule" id="MF_00479"/>
    </source>
</evidence>
<feature type="domain" description="FMN-binding" evidence="8">
    <location>
        <begin position="107"/>
        <end position="199"/>
    </location>
</feature>
<dbReference type="InterPro" id="IPR007329">
    <property type="entry name" value="FMN-bd"/>
</dbReference>
<dbReference type="InterPro" id="IPR010209">
    <property type="entry name" value="Ion_transpt_RnfG/RsxG"/>
</dbReference>
<evidence type="ECO:0000256" key="3">
    <source>
        <dbReference type="ARBA" id="ARBA00022630"/>
    </source>
</evidence>
<dbReference type="EMBL" id="CP018889">
    <property type="protein sequence ID" value="AUI68160.1"/>
    <property type="molecule type" value="Genomic_DNA"/>
</dbReference>
<keyword evidence="4 6" id="KW-0288">FMN</keyword>
<protein>
    <recommendedName>
        <fullName evidence="6">Ion-translocating oxidoreductase complex subunit G</fullName>
        <ecNumber evidence="6">7.-.-.-</ecNumber>
    </recommendedName>
    <alternativeName>
        <fullName evidence="6">Rnf electron transport complex subunit G</fullName>
    </alternativeName>
</protein>
<evidence type="ECO:0000256" key="7">
    <source>
        <dbReference type="SAM" id="Phobius"/>
    </source>
</evidence>
<dbReference type="NCBIfam" id="TIGR01947">
    <property type="entry name" value="rnfG"/>
    <property type="match status" value="1"/>
</dbReference>
<dbReference type="NCBIfam" id="NF002519">
    <property type="entry name" value="PRK01908.1"/>
    <property type="match status" value="1"/>
</dbReference>
<comment type="similarity">
    <text evidence="6">Belongs to the RnfG family.</text>
</comment>
<dbReference type="GO" id="GO:0005886">
    <property type="term" value="C:plasma membrane"/>
    <property type="evidence" value="ECO:0007669"/>
    <property type="project" value="UniProtKB-SubCell"/>
</dbReference>
<evidence type="ECO:0000259" key="8">
    <source>
        <dbReference type="SMART" id="SM00900"/>
    </source>
</evidence>
<dbReference type="Proteomes" id="UP000234271">
    <property type="component" value="Chromosome"/>
</dbReference>
<gene>
    <name evidence="6" type="primary">rnfG</name>
    <name evidence="9" type="synonym">rsxG</name>
    <name evidence="9" type="ORF">BLE401_05235</name>
</gene>